<keyword evidence="3" id="KW-0223">Dioxygenase</keyword>
<dbReference type="AlphaFoldDB" id="A0A1I2PUJ4"/>
<evidence type="ECO:0000256" key="1">
    <source>
        <dbReference type="SAM" id="MobiDB-lite"/>
    </source>
</evidence>
<dbReference type="InterPro" id="IPR037523">
    <property type="entry name" value="VOC_core"/>
</dbReference>
<sequence>MLTRLCRLALEVKYLGPAREFYESRLGLVPAFESDTEVAYEAGETTLVLRRPTAVPRGGLHTHYAFSTTREAYDGWVERLSELEPVEFSFGSSRSMYVYDPDGNCVEIGGTESAGRPDEDGASPDGTEPLTGIFEVVLEVSDLADATERYRSLGFEVVDEGEDRRRVRLSGPVDLELWEPQLGIADARGGVHVDLTFAADDARSAVEAGGPWAEGPDEVDGGLRVREADGHVLTFTEVQGECPEA</sequence>
<dbReference type="GO" id="GO:0051213">
    <property type="term" value="F:dioxygenase activity"/>
    <property type="evidence" value="ECO:0007669"/>
    <property type="project" value="UniProtKB-KW"/>
</dbReference>
<protein>
    <submittedName>
        <fullName evidence="3">Catechol-2,3-dioxygenase</fullName>
    </submittedName>
</protein>
<dbReference type="PROSITE" id="PS51819">
    <property type="entry name" value="VOC"/>
    <property type="match status" value="1"/>
</dbReference>
<evidence type="ECO:0000259" key="2">
    <source>
        <dbReference type="PROSITE" id="PS51819"/>
    </source>
</evidence>
<dbReference type="RefSeq" id="WP_092890918.1">
    <property type="nucleotide sequence ID" value="NZ_FOOQ01000001.1"/>
</dbReference>
<dbReference type="InterPro" id="IPR029068">
    <property type="entry name" value="Glyas_Bleomycin-R_OHBP_Dase"/>
</dbReference>
<proteinExistence type="predicted"/>
<keyword evidence="3" id="KW-0560">Oxidoreductase</keyword>
<gene>
    <name evidence="3" type="ORF">SAMN04488063_1646</name>
</gene>
<dbReference type="OrthoDB" id="304574at2157"/>
<dbReference type="EMBL" id="FOOQ01000001">
    <property type="protein sequence ID" value="SFG17061.1"/>
    <property type="molecule type" value="Genomic_DNA"/>
</dbReference>
<dbReference type="Proteomes" id="UP000198876">
    <property type="component" value="Unassembled WGS sequence"/>
</dbReference>
<feature type="domain" description="VOC" evidence="2">
    <location>
        <begin position="4"/>
        <end position="111"/>
    </location>
</feature>
<organism evidence="3 4">
    <name type="scientific">Halopelagius inordinatus</name>
    <dbReference type="NCBI Taxonomy" id="553467"/>
    <lineage>
        <taxon>Archaea</taxon>
        <taxon>Methanobacteriati</taxon>
        <taxon>Methanobacteriota</taxon>
        <taxon>Stenosarchaea group</taxon>
        <taxon>Halobacteria</taxon>
        <taxon>Halobacteriales</taxon>
        <taxon>Haloferacaceae</taxon>
    </lineage>
</organism>
<feature type="region of interest" description="Disordered" evidence="1">
    <location>
        <begin position="109"/>
        <end position="128"/>
    </location>
</feature>
<reference evidence="4" key="1">
    <citation type="submission" date="2016-10" db="EMBL/GenBank/DDBJ databases">
        <authorList>
            <person name="Varghese N."/>
            <person name="Submissions S."/>
        </authorList>
    </citation>
    <scope>NUCLEOTIDE SEQUENCE [LARGE SCALE GENOMIC DNA]</scope>
    <source>
        <strain evidence="4">CGMCC 1.7739</strain>
    </source>
</reference>
<accession>A0A1I2PUJ4</accession>
<evidence type="ECO:0000313" key="4">
    <source>
        <dbReference type="Proteomes" id="UP000198876"/>
    </source>
</evidence>
<dbReference type="Gene3D" id="3.10.180.10">
    <property type="entry name" value="2,3-Dihydroxybiphenyl 1,2-Dioxygenase, domain 1"/>
    <property type="match status" value="2"/>
</dbReference>
<keyword evidence="4" id="KW-1185">Reference proteome</keyword>
<evidence type="ECO:0000313" key="3">
    <source>
        <dbReference type="EMBL" id="SFG17061.1"/>
    </source>
</evidence>
<dbReference type="SUPFAM" id="SSF54593">
    <property type="entry name" value="Glyoxalase/Bleomycin resistance protein/Dihydroxybiphenyl dioxygenase"/>
    <property type="match status" value="2"/>
</dbReference>
<dbReference type="STRING" id="553467.SAMN04488063_1646"/>
<name>A0A1I2PUJ4_9EURY</name>